<evidence type="ECO:0000313" key="2">
    <source>
        <dbReference type="EMBL" id="KAF7417244.1"/>
    </source>
</evidence>
<comment type="caution">
    <text evidence="2">The sequence shown here is derived from an EMBL/GenBank/DDBJ whole genome shotgun (WGS) entry which is preliminary data.</text>
</comment>
<evidence type="ECO:0000256" key="1">
    <source>
        <dbReference type="SAM" id="MobiDB-lite"/>
    </source>
</evidence>
<protein>
    <submittedName>
        <fullName evidence="2">Uncharacterized protein</fullName>
    </submittedName>
</protein>
<organism evidence="2 3">
    <name type="scientific">Vespula pensylvanica</name>
    <name type="common">Western yellow jacket</name>
    <name type="synonym">Wasp</name>
    <dbReference type="NCBI Taxonomy" id="30213"/>
    <lineage>
        <taxon>Eukaryota</taxon>
        <taxon>Metazoa</taxon>
        <taxon>Ecdysozoa</taxon>
        <taxon>Arthropoda</taxon>
        <taxon>Hexapoda</taxon>
        <taxon>Insecta</taxon>
        <taxon>Pterygota</taxon>
        <taxon>Neoptera</taxon>
        <taxon>Endopterygota</taxon>
        <taxon>Hymenoptera</taxon>
        <taxon>Apocrita</taxon>
        <taxon>Aculeata</taxon>
        <taxon>Vespoidea</taxon>
        <taxon>Vespidae</taxon>
        <taxon>Vespinae</taxon>
        <taxon>Vespula</taxon>
    </lineage>
</organism>
<feature type="compositionally biased region" description="Low complexity" evidence="1">
    <location>
        <begin position="87"/>
        <end position="105"/>
    </location>
</feature>
<gene>
    <name evidence="2" type="ORF">H0235_011775</name>
</gene>
<sequence length="139" mass="15279">MVIDEKAVNAIYEFVFALSEQIAFVIVPSNSCSRAFHPDVNVVAKEIDINVVSSKAIRKTLRMEWRWKNTKGDLSSRTYDFVRGNGDDSSGSSSDASSGSGSSSSSKKKRVVVIRREAESNSAKEIRHCPSKLSISFIS</sequence>
<dbReference type="AlphaFoldDB" id="A0A834U573"/>
<keyword evidence="3" id="KW-1185">Reference proteome</keyword>
<accession>A0A834U573</accession>
<dbReference type="EMBL" id="JACSDY010000010">
    <property type="protein sequence ID" value="KAF7417244.1"/>
    <property type="molecule type" value="Genomic_DNA"/>
</dbReference>
<proteinExistence type="predicted"/>
<name>A0A834U573_VESPE</name>
<dbReference type="Proteomes" id="UP000600918">
    <property type="component" value="Unassembled WGS sequence"/>
</dbReference>
<feature type="region of interest" description="Disordered" evidence="1">
    <location>
        <begin position="85"/>
        <end position="112"/>
    </location>
</feature>
<reference evidence="2" key="1">
    <citation type="journal article" date="2020" name="G3 (Bethesda)">
        <title>High-Quality Assemblies for Three Invasive Social Wasps from the &lt;i&gt;Vespula&lt;/i&gt; Genus.</title>
        <authorList>
            <person name="Harrop T.W.R."/>
            <person name="Guhlin J."/>
            <person name="McLaughlin G.M."/>
            <person name="Permina E."/>
            <person name="Stockwell P."/>
            <person name="Gilligan J."/>
            <person name="Le Lec M.F."/>
            <person name="Gruber M.A.M."/>
            <person name="Quinn O."/>
            <person name="Lovegrove M."/>
            <person name="Duncan E.J."/>
            <person name="Remnant E.J."/>
            <person name="Van Eeckhoven J."/>
            <person name="Graham B."/>
            <person name="Knapp R.A."/>
            <person name="Langford K.W."/>
            <person name="Kronenberg Z."/>
            <person name="Press M.O."/>
            <person name="Eacker S.M."/>
            <person name="Wilson-Rankin E.E."/>
            <person name="Purcell J."/>
            <person name="Lester P.J."/>
            <person name="Dearden P.K."/>
        </authorList>
    </citation>
    <scope>NUCLEOTIDE SEQUENCE</scope>
    <source>
        <strain evidence="2">Volc-1</strain>
    </source>
</reference>
<evidence type="ECO:0000313" key="3">
    <source>
        <dbReference type="Proteomes" id="UP000600918"/>
    </source>
</evidence>